<name>A0AAV5GLL5_9BASI</name>
<dbReference type="InterPro" id="IPR024158">
    <property type="entry name" value="Mt_import_TIM15"/>
</dbReference>
<dbReference type="PANTHER" id="PTHR20922:SF13">
    <property type="entry name" value="DNL-TYPE ZINC FINGER PROTEIN"/>
    <property type="match status" value="1"/>
</dbReference>
<organism evidence="7 8">
    <name type="scientific">Rhodotorula paludigena</name>
    <dbReference type="NCBI Taxonomy" id="86838"/>
    <lineage>
        <taxon>Eukaryota</taxon>
        <taxon>Fungi</taxon>
        <taxon>Dikarya</taxon>
        <taxon>Basidiomycota</taxon>
        <taxon>Pucciniomycotina</taxon>
        <taxon>Microbotryomycetes</taxon>
        <taxon>Sporidiobolales</taxon>
        <taxon>Sporidiobolaceae</taxon>
        <taxon>Rhodotorula</taxon>
    </lineage>
</organism>
<gene>
    <name evidence="7" type="ORF">Rhopal_003416-T1</name>
</gene>
<dbReference type="GO" id="GO:0005739">
    <property type="term" value="C:mitochondrion"/>
    <property type="evidence" value="ECO:0007669"/>
    <property type="project" value="TreeGrafter"/>
</dbReference>
<evidence type="ECO:0000256" key="3">
    <source>
        <dbReference type="ARBA" id="ARBA00022833"/>
    </source>
</evidence>
<proteinExistence type="predicted"/>
<feature type="region of interest" description="Disordered" evidence="5">
    <location>
        <begin position="44"/>
        <end position="69"/>
    </location>
</feature>
<evidence type="ECO:0000256" key="1">
    <source>
        <dbReference type="ARBA" id="ARBA00022723"/>
    </source>
</evidence>
<dbReference type="Pfam" id="PF05180">
    <property type="entry name" value="zf-DNL"/>
    <property type="match status" value="1"/>
</dbReference>
<sequence>MSLVYSALRRSPSLLPLLRTPTPRLVSASVSHASWLPRPRALHASPRRLDQPPPAQQQQRGTPIGRVDRRLRITFTCTAPSSSEEGAGQCGHRSTHEFSRRSYEKGVVIVQCPGPASPLGQAIGSERARTVEDLMRERGEEVRWGSLGEGEGDAAAEGVKWVLREREEGDGGKTVEVVPEDEGDGQGQAAAGEVKV</sequence>
<evidence type="ECO:0000259" key="6">
    <source>
        <dbReference type="PROSITE" id="PS51501"/>
    </source>
</evidence>
<dbReference type="GO" id="GO:0051087">
    <property type="term" value="F:protein-folding chaperone binding"/>
    <property type="evidence" value="ECO:0007669"/>
    <property type="project" value="TreeGrafter"/>
</dbReference>
<evidence type="ECO:0000313" key="8">
    <source>
        <dbReference type="Proteomes" id="UP001342314"/>
    </source>
</evidence>
<feature type="domain" description="DNL-type" evidence="6">
    <location>
        <begin position="66"/>
        <end position="160"/>
    </location>
</feature>
<accession>A0AAV5GLL5</accession>
<keyword evidence="8" id="KW-1185">Reference proteome</keyword>
<evidence type="ECO:0000256" key="2">
    <source>
        <dbReference type="ARBA" id="ARBA00022771"/>
    </source>
</evidence>
<feature type="compositionally biased region" description="Low complexity" evidence="5">
    <location>
        <begin position="187"/>
        <end position="196"/>
    </location>
</feature>
<dbReference type="AlphaFoldDB" id="A0AAV5GLL5"/>
<keyword evidence="1" id="KW-0479">Metal-binding</keyword>
<dbReference type="EMBL" id="BQKY01000006">
    <property type="protein sequence ID" value="GJN90405.1"/>
    <property type="molecule type" value="Genomic_DNA"/>
</dbReference>
<dbReference type="PANTHER" id="PTHR20922">
    <property type="entry name" value="DNL-TYPE ZINC FINGER PROTEIN"/>
    <property type="match status" value="1"/>
</dbReference>
<reference evidence="7 8" key="1">
    <citation type="submission" date="2021-12" db="EMBL/GenBank/DDBJ databases">
        <title>High titer production of polyol ester of fatty acids by Rhodotorula paludigena BS15 towards product separation-free biomass refinery.</title>
        <authorList>
            <person name="Mano J."/>
            <person name="Ono H."/>
            <person name="Tanaka T."/>
            <person name="Naito K."/>
            <person name="Sushida H."/>
            <person name="Ike M."/>
            <person name="Tokuyasu K."/>
            <person name="Kitaoka M."/>
        </authorList>
    </citation>
    <scope>NUCLEOTIDE SEQUENCE [LARGE SCALE GENOMIC DNA]</scope>
    <source>
        <strain evidence="7 8">BS15</strain>
    </source>
</reference>
<evidence type="ECO:0000256" key="5">
    <source>
        <dbReference type="SAM" id="MobiDB-lite"/>
    </source>
</evidence>
<dbReference type="PROSITE" id="PS51501">
    <property type="entry name" value="ZF_DNL"/>
    <property type="match status" value="1"/>
</dbReference>
<dbReference type="InterPro" id="IPR007853">
    <property type="entry name" value="Znf_DNL-typ"/>
</dbReference>
<protein>
    <recommendedName>
        <fullName evidence="6">DNL-type domain-containing protein</fullName>
    </recommendedName>
</protein>
<keyword evidence="2 4" id="KW-0863">Zinc-finger</keyword>
<dbReference type="GO" id="GO:0030150">
    <property type="term" value="P:protein import into mitochondrial matrix"/>
    <property type="evidence" value="ECO:0007669"/>
    <property type="project" value="TreeGrafter"/>
</dbReference>
<feature type="compositionally biased region" description="Basic and acidic residues" evidence="5">
    <location>
        <begin position="164"/>
        <end position="173"/>
    </location>
</feature>
<dbReference type="GO" id="GO:0006457">
    <property type="term" value="P:protein folding"/>
    <property type="evidence" value="ECO:0007669"/>
    <property type="project" value="TreeGrafter"/>
</dbReference>
<dbReference type="GO" id="GO:0008270">
    <property type="term" value="F:zinc ion binding"/>
    <property type="evidence" value="ECO:0007669"/>
    <property type="project" value="UniProtKB-KW"/>
</dbReference>
<evidence type="ECO:0000313" key="7">
    <source>
        <dbReference type="EMBL" id="GJN90405.1"/>
    </source>
</evidence>
<keyword evidence="3" id="KW-0862">Zinc</keyword>
<evidence type="ECO:0000256" key="4">
    <source>
        <dbReference type="PROSITE-ProRule" id="PRU00834"/>
    </source>
</evidence>
<comment type="caution">
    <text evidence="7">The sequence shown here is derived from an EMBL/GenBank/DDBJ whole genome shotgun (WGS) entry which is preliminary data.</text>
</comment>
<dbReference type="Proteomes" id="UP001342314">
    <property type="component" value="Unassembled WGS sequence"/>
</dbReference>
<feature type="region of interest" description="Disordered" evidence="5">
    <location>
        <begin position="164"/>
        <end position="196"/>
    </location>
</feature>
<dbReference type="GO" id="GO:0050821">
    <property type="term" value="P:protein stabilization"/>
    <property type="evidence" value="ECO:0007669"/>
    <property type="project" value="TreeGrafter"/>
</dbReference>